<name>A0A6J5LQD6_9CAUD</name>
<dbReference type="EMBL" id="LR796249">
    <property type="protein sequence ID" value="CAB4131321.1"/>
    <property type="molecule type" value="Genomic_DNA"/>
</dbReference>
<proteinExistence type="predicted"/>
<sequence>MELVESAIAKIYKGELVATAQLPSYSFLAPFFPEADKIDLYYFKTIQLKSYIVYEHMAGRALSYYLDGSELLMEKPGEQSRLVTDLKFIHGRSEVMRGRQTVSSVLLAKLRFITPVASVSWQINIPEIYKRYLLLPESEKIST</sequence>
<accession>A0A6J5LQD6</accession>
<dbReference type="EMBL" id="LR796294">
    <property type="protein sequence ID" value="CAB4135217.1"/>
    <property type="molecule type" value="Genomic_DNA"/>
</dbReference>
<gene>
    <name evidence="1" type="ORF">UFOVP127_67</name>
    <name evidence="2" type="ORF">UFOVP276_173</name>
</gene>
<protein>
    <submittedName>
        <fullName evidence="2">Uncharacterized protein</fullName>
    </submittedName>
</protein>
<organism evidence="2">
    <name type="scientific">uncultured Caudovirales phage</name>
    <dbReference type="NCBI Taxonomy" id="2100421"/>
    <lineage>
        <taxon>Viruses</taxon>
        <taxon>Duplodnaviria</taxon>
        <taxon>Heunggongvirae</taxon>
        <taxon>Uroviricota</taxon>
        <taxon>Caudoviricetes</taxon>
        <taxon>Peduoviridae</taxon>
        <taxon>Maltschvirus</taxon>
        <taxon>Maltschvirus maltsch</taxon>
    </lineage>
</organism>
<reference evidence="2" key="1">
    <citation type="submission" date="2020-04" db="EMBL/GenBank/DDBJ databases">
        <authorList>
            <person name="Chiriac C."/>
            <person name="Salcher M."/>
            <person name="Ghai R."/>
            <person name="Kavagutti S V."/>
        </authorList>
    </citation>
    <scope>NUCLEOTIDE SEQUENCE</scope>
</reference>
<evidence type="ECO:0000313" key="2">
    <source>
        <dbReference type="EMBL" id="CAB4135217.1"/>
    </source>
</evidence>
<evidence type="ECO:0000313" key="1">
    <source>
        <dbReference type="EMBL" id="CAB4131321.1"/>
    </source>
</evidence>